<accession>A0A7X5TR93</accession>
<dbReference type="SUPFAM" id="SSF51344">
    <property type="entry name" value="Epsilon subunit of F1F0-ATP synthase N-terminal domain"/>
    <property type="match status" value="1"/>
</dbReference>
<proteinExistence type="inferred from homology"/>
<evidence type="ECO:0000259" key="18">
    <source>
        <dbReference type="Pfam" id="PF02823"/>
    </source>
</evidence>
<dbReference type="PANTHER" id="PTHR13822:SF10">
    <property type="entry name" value="ATP SYNTHASE EPSILON CHAIN, CHLOROPLASTIC"/>
    <property type="match status" value="1"/>
</dbReference>
<evidence type="ECO:0000256" key="14">
    <source>
        <dbReference type="ARBA" id="ARBA00031795"/>
    </source>
</evidence>
<evidence type="ECO:0000256" key="15">
    <source>
        <dbReference type="HAMAP-Rule" id="MF_00530"/>
    </source>
</evidence>
<dbReference type="PANTHER" id="PTHR13822">
    <property type="entry name" value="ATP SYNTHASE DELTA/EPSILON CHAIN"/>
    <property type="match status" value="1"/>
</dbReference>
<dbReference type="InterPro" id="IPR020546">
    <property type="entry name" value="ATP_synth_F1_dsu/esu_N"/>
</dbReference>
<evidence type="ECO:0000256" key="13">
    <source>
        <dbReference type="ARBA" id="ARBA00030215"/>
    </source>
</evidence>
<dbReference type="CDD" id="cd12152">
    <property type="entry name" value="F1-ATPase_delta"/>
    <property type="match status" value="1"/>
</dbReference>
<dbReference type="GO" id="GO:0045259">
    <property type="term" value="C:proton-transporting ATP synthase complex"/>
    <property type="evidence" value="ECO:0007669"/>
    <property type="project" value="UniProtKB-KW"/>
</dbReference>
<dbReference type="EMBL" id="JAAQTL010000001">
    <property type="protein sequence ID" value="NID16292.1"/>
    <property type="molecule type" value="Genomic_DNA"/>
</dbReference>
<evidence type="ECO:0000259" key="17">
    <source>
        <dbReference type="Pfam" id="PF00401"/>
    </source>
</evidence>
<dbReference type="InterPro" id="IPR020547">
    <property type="entry name" value="ATP_synth_F1_esu_C"/>
</dbReference>
<comment type="caution">
    <text evidence="19">The sequence shown here is derived from an EMBL/GenBank/DDBJ whole genome shotgun (WGS) entry which is preliminary data.</text>
</comment>
<gene>
    <name evidence="15" type="primary">atpC</name>
    <name evidence="19" type="ORF">HBF32_12550</name>
</gene>
<protein>
    <recommendedName>
        <fullName evidence="5 15">ATP synthase epsilon chain</fullName>
    </recommendedName>
    <alternativeName>
        <fullName evidence="14 15">ATP synthase F1 sector epsilon subunit</fullName>
    </alternativeName>
    <alternativeName>
        <fullName evidence="13 15">F-ATPase epsilon subunit</fullName>
    </alternativeName>
</protein>
<dbReference type="Pfam" id="PF02823">
    <property type="entry name" value="ATP-synt_DE_N"/>
    <property type="match status" value="1"/>
</dbReference>
<dbReference type="AlphaFoldDB" id="A0A7X5TR93"/>
<evidence type="ECO:0000256" key="1">
    <source>
        <dbReference type="ARBA" id="ARBA00003543"/>
    </source>
</evidence>
<dbReference type="InterPro" id="IPR036794">
    <property type="entry name" value="ATP_F1_dsu/esu_C_sf"/>
</dbReference>
<comment type="subunit">
    <text evidence="4 15 16">F-type ATPases have 2 components, CF(1) - the catalytic core - and CF(0) - the membrane proton channel. CF(1) has five subunits: alpha(3), beta(3), gamma(1), delta(1), epsilon(1). CF(0) has three main subunits: a, b and c.</text>
</comment>
<evidence type="ECO:0000256" key="3">
    <source>
        <dbReference type="ARBA" id="ARBA00005712"/>
    </source>
</evidence>
<sequence length="141" mass="14942">MTHTIRVDIVSAEAEIYSGEATLVVATGELGELGIAPRHAPLITRLKPGHVDVVAANGERQQFFVSGGILEVQPQVVTILADTAARAADLDEAAALKAKEEAEAALANRGPQMDVSEAQAKLAEALAQLQALERMRKTLKH</sequence>
<dbReference type="InterPro" id="IPR036771">
    <property type="entry name" value="ATPsynth_dsu/esu_N"/>
</dbReference>
<evidence type="ECO:0000256" key="8">
    <source>
        <dbReference type="ARBA" id="ARBA00022781"/>
    </source>
</evidence>
<dbReference type="GO" id="GO:0046933">
    <property type="term" value="F:proton-transporting ATP synthase activity, rotational mechanism"/>
    <property type="evidence" value="ECO:0007669"/>
    <property type="project" value="UniProtKB-UniRule"/>
</dbReference>
<dbReference type="NCBIfam" id="TIGR01216">
    <property type="entry name" value="ATP_synt_epsi"/>
    <property type="match status" value="1"/>
</dbReference>
<dbReference type="SUPFAM" id="SSF46604">
    <property type="entry name" value="Epsilon subunit of F1F0-ATP synthase C-terminal domain"/>
    <property type="match status" value="1"/>
</dbReference>
<dbReference type="InterPro" id="IPR001469">
    <property type="entry name" value="ATP_synth_F1_dsu/esu"/>
</dbReference>
<evidence type="ECO:0000256" key="11">
    <source>
        <dbReference type="ARBA" id="ARBA00023196"/>
    </source>
</evidence>
<dbReference type="GO" id="GO:0005886">
    <property type="term" value="C:plasma membrane"/>
    <property type="evidence" value="ECO:0007669"/>
    <property type="project" value="UniProtKB-SubCell"/>
</dbReference>
<keyword evidence="12 15" id="KW-0066">ATP synthesis</keyword>
<evidence type="ECO:0000256" key="16">
    <source>
        <dbReference type="RuleBase" id="RU003656"/>
    </source>
</evidence>
<dbReference type="Proteomes" id="UP000518878">
    <property type="component" value="Unassembled WGS sequence"/>
</dbReference>
<dbReference type="RefSeq" id="WP_166699942.1">
    <property type="nucleotide sequence ID" value="NZ_JAAQTL010000001.1"/>
</dbReference>
<reference evidence="19 20" key="1">
    <citation type="journal article" date="2006" name="Int. J. Syst. Evol. Microbiol.">
        <title>Dyella yeojuensis sp. nov., isolated from greenhouse soil in Korea.</title>
        <authorList>
            <person name="Kim B.Y."/>
            <person name="Weon H.Y."/>
            <person name="Lee K.H."/>
            <person name="Seok S.J."/>
            <person name="Kwon S.W."/>
            <person name="Go S.J."/>
            <person name="Stackebrandt E."/>
        </authorList>
    </citation>
    <scope>NUCLEOTIDE SEQUENCE [LARGE SCALE GENOMIC DNA]</scope>
    <source>
        <strain evidence="19 20">DSM 17673</strain>
    </source>
</reference>
<name>A0A7X5TR93_9GAMM</name>
<comment type="function">
    <text evidence="1 15">Produces ATP from ADP in the presence of a proton gradient across the membrane.</text>
</comment>
<keyword evidence="8 15" id="KW-0375">Hydrogen ion transport</keyword>
<keyword evidence="10 15" id="KW-0472">Membrane</keyword>
<dbReference type="GO" id="GO:0005524">
    <property type="term" value="F:ATP binding"/>
    <property type="evidence" value="ECO:0007669"/>
    <property type="project" value="UniProtKB-UniRule"/>
</dbReference>
<evidence type="ECO:0000256" key="9">
    <source>
        <dbReference type="ARBA" id="ARBA00023065"/>
    </source>
</evidence>
<keyword evidence="7 15" id="KW-1003">Cell membrane</keyword>
<feature type="domain" description="ATP synthase epsilon subunit C-terminal" evidence="17">
    <location>
        <begin position="89"/>
        <end position="132"/>
    </location>
</feature>
<evidence type="ECO:0000313" key="20">
    <source>
        <dbReference type="Proteomes" id="UP000518878"/>
    </source>
</evidence>
<keyword evidence="6 15" id="KW-0813">Transport</keyword>
<evidence type="ECO:0000256" key="5">
    <source>
        <dbReference type="ARBA" id="ARBA00014480"/>
    </source>
</evidence>
<dbReference type="FunFam" id="2.60.15.10:FF:000001">
    <property type="entry name" value="ATP synthase epsilon chain"/>
    <property type="match status" value="1"/>
</dbReference>
<evidence type="ECO:0000256" key="2">
    <source>
        <dbReference type="ARBA" id="ARBA00004202"/>
    </source>
</evidence>
<dbReference type="HAMAP" id="MF_00530">
    <property type="entry name" value="ATP_synth_epsil_bac"/>
    <property type="match status" value="1"/>
</dbReference>
<evidence type="ECO:0000313" key="19">
    <source>
        <dbReference type="EMBL" id="NID16292.1"/>
    </source>
</evidence>
<evidence type="ECO:0000256" key="12">
    <source>
        <dbReference type="ARBA" id="ARBA00023310"/>
    </source>
</evidence>
<comment type="subcellular location">
    <subcellularLocation>
        <location evidence="2 15">Cell membrane</location>
        <topology evidence="2 15">Peripheral membrane protein</topology>
    </subcellularLocation>
</comment>
<evidence type="ECO:0000256" key="6">
    <source>
        <dbReference type="ARBA" id="ARBA00022448"/>
    </source>
</evidence>
<dbReference type="Pfam" id="PF00401">
    <property type="entry name" value="ATP-synt_DE"/>
    <property type="match status" value="1"/>
</dbReference>
<evidence type="ECO:0000256" key="4">
    <source>
        <dbReference type="ARBA" id="ARBA00011648"/>
    </source>
</evidence>
<comment type="similarity">
    <text evidence="3 15 16">Belongs to the ATPase epsilon chain family.</text>
</comment>
<keyword evidence="11 15" id="KW-0139">CF(1)</keyword>
<feature type="domain" description="ATP synthase F1 complex delta/epsilon subunit N-terminal" evidence="18">
    <location>
        <begin position="6"/>
        <end position="84"/>
    </location>
</feature>
<organism evidence="19 20">
    <name type="scientific">Luteibacter yeojuensis</name>
    <dbReference type="NCBI Taxonomy" id="345309"/>
    <lineage>
        <taxon>Bacteria</taxon>
        <taxon>Pseudomonadati</taxon>
        <taxon>Pseudomonadota</taxon>
        <taxon>Gammaproteobacteria</taxon>
        <taxon>Lysobacterales</taxon>
        <taxon>Rhodanobacteraceae</taxon>
        <taxon>Luteibacter</taxon>
    </lineage>
</organism>
<dbReference type="Gene3D" id="1.20.5.440">
    <property type="entry name" value="ATP synthase delta/epsilon subunit, C-terminal domain"/>
    <property type="match status" value="1"/>
</dbReference>
<dbReference type="Gene3D" id="2.60.15.10">
    <property type="entry name" value="F0F1 ATP synthase delta/epsilon subunit, N-terminal"/>
    <property type="match status" value="1"/>
</dbReference>
<evidence type="ECO:0000256" key="7">
    <source>
        <dbReference type="ARBA" id="ARBA00022475"/>
    </source>
</evidence>
<dbReference type="NCBIfam" id="NF001847">
    <property type="entry name" value="PRK00571.1-4"/>
    <property type="match status" value="1"/>
</dbReference>
<keyword evidence="9 15" id="KW-0406">Ion transport</keyword>
<keyword evidence="20" id="KW-1185">Reference proteome</keyword>
<evidence type="ECO:0000256" key="10">
    <source>
        <dbReference type="ARBA" id="ARBA00023136"/>
    </source>
</evidence>